<reference evidence="7" key="1">
    <citation type="submission" date="2023-03" db="EMBL/GenBank/DDBJ databases">
        <title>Massive genome expansion in bonnet fungi (Mycena s.s.) driven by repeated elements and novel gene families across ecological guilds.</title>
        <authorList>
            <consortium name="Lawrence Berkeley National Laboratory"/>
            <person name="Harder C.B."/>
            <person name="Miyauchi S."/>
            <person name="Viragh M."/>
            <person name="Kuo A."/>
            <person name="Thoen E."/>
            <person name="Andreopoulos B."/>
            <person name="Lu D."/>
            <person name="Skrede I."/>
            <person name="Drula E."/>
            <person name="Henrissat B."/>
            <person name="Morin E."/>
            <person name="Kohler A."/>
            <person name="Barry K."/>
            <person name="LaButti K."/>
            <person name="Morin E."/>
            <person name="Salamov A."/>
            <person name="Lipzen A."/>
            <person name="Mereny Z."/>
            <person name="Hegedus B."/>
            <person name="Baldrian P."/>
            <person name="Stursova M."/>
            <person name="Weitz H."/>
            <person name="Taylor A."/>
            <person name="Grigoriev I.V."/>
            <person name="Nagy L.G."/>
            <person name="Martin F."/>
            <person name="Kauserud H."/>
        </authorList>
    </citation>
    <scope>NUCLEOTIDE SEQUENCE</scope>
    <source>
        <strain evidence="7">CBHHK173m</strain>
    </source>
</reference>
<accession>A0AAD6XJ29</accession>
<name>A0AAD6XJ29_9AGAR</name>
<evidence type="ECO:0000256" key="4">
    <source>
        <dbReference type="ARBA" id="ARBA00023136"/>
    </source>
</evidence>
<evidence type="ECO:0000313" key="7">
    <source>
        <dbReference type="EMBL" id="KAJ7075147.1"/>
    </source>
</evidence>
<feature type="compositionally biased region" description="Polar residues" evidence="5">
    <location>
        <begin position="261"/>
        <end position="292"/>
    </location>
</feature>
<organism evidence="7 8">
    <name type="scientific">Mycena belliarum</name>
    <dbReference type="NCBI Taxonomy" id="1033014"/>
    <lineage>
        <taxon>Eukaryota</taxon>
        <taxon>Fungi</taxon>
        <taxon>Dikarya</taxon>
        <taxon>Basidiomycota</taxon>
        <taxon>Agaricomycotina</taxon>
        <taxon>Agaricomycetes</taxon>
        <taxon>Agaricomycetidae</taxon>
        <taxon>Agaricales</taxon>
        <taxon>Marasmiineae</taxon>
        <taxon>Mycenaceae</taxon>
        <taxon>Mycena</taxon>
    </lineage>
</organism>
<proteinExistence type="predicted"/>
<evidence type="ECO:0000256" key="3">
    <source>
        <dbReference type="ARBA" id="ARBA00022989"/>
    </source>
</evidence>
<keyword evidence="2 6" id="KW-0812">Transmembrane</keyword>
<evidence type="ECO:0000256" key="5">
    <source>
        <dbReference type="SAM" id="MobiDB-lite"/>
    </source>
</evidence>
<dbReference type="PANTHER" id="PTHR31794:SF2">
    <property type="entry name" value="AUXIN EFFLUX TRANSPORTER FAMILY PROTEIN (EUROFUNG)"/>
    <property type="match status" value="1"/>
</dbReference>
<comment type="subcellular location">
    <subcellularLocation>
        <location evidence="1">Membrane</location>
        <topology evidence="1">Multi-pass membrane protein</topology>
    </subcellularLocation>
</comment>
<evidence type="ECO:0000313" key="8">
    <source>
        <dbReference type="Proteomes" id="UP001222325"/>
    </source>
</evidence>
<dbReference type="Pfam" id="PF03547">
    <property type="entry name" value="Mem_trans"/>
    <property type="match status" value="1"/>
</dbReference>
<dbReference type="InterPro" id="IPR004776">
    <property type="entry name" value="Mem_transp_PIN-like"/>
</dbReference>
<feature type="region of interest" description="Disordered" evidence="5">
    <location>
        <begin position="196"/>
        <end position="305"/>
    </location>
</feature>
<feature type="transmembrane region" description="Helical" evidence="6">
    <location>
        <begin position="466"/>
        <end position="490"/>
    </location>
</feature>
<keyword evidence="3 6" id="KW-1133">Transmembrane helix</keyword>
<feature type="transmembrane region" description="Helical" evidence="6">
    <location>
        <begin position="502"/>
        <end position="520"/>
    </location>
</feature>
<feature type="transmembrane region" description="Helical" evidence="6">
    <location>
        <begin position="351"/>
        <end position="372"/>
    </location>
</feature>
<feature type="transmembrane region" description="Helical" evidence="6">
    <location>
        <begin position="90"/>
        <end position="115"/>
    </location>
</feature>
<dbReference type="GO" id="GO:0005783">
    <property type="term" value="C:endoplasmic reticulum"/>
    <property type="evidence" value="ECO:0007669"/>
    <property type="project" value="TreeGrafter"/>
</dbReference>
<sequence>MSSYQSAIFGCLTATADDTESPFIPLLTTVFTSILEVFLLCLAGYILAGRGVLDKKTQKQLNRLNVSLFTPSLLFSKVAFFLSPEKLKELWIIPIFFVLVTTVSMCVSFFLGWLFRVKRSQRNFAMAAAMFMNSNSLPIALMQSLVVTVPGLKWGRDDNKNAMVGRALTYLVLYSSLGMVLRWSYGVRLLAQSDPENEVAEPGPSHHQFPTDEGTLRPNSTAFEDPDSAPHLHNHVQAQAQAQAHDPRKLLRPGPQRRQSRFYNSFPNSPNQSRVQLPTIDSSPESTTTSAFVPSPEASDTETDDAETAPLVRTAALTLPQHAPGRPRPRRQTTAMSIAHSMRLRRRAYRAWVALNEFMTVPLWAALASLVVACTPPVQHALLEHMAPVKGALTSAGNCSIPLTLIVLGGYFYPAPVEGEGEPSVTTTGGGVRASRSTASLLESVREMFGKPDVQKASAHPGETKTVVIAVLSRMILTPMILLPLIALSAKFDLHAVFDDPVFVVANVLLVSSPPALTLAQITQAASGDAFERLISRTIFWAYCVVTPPATIGYVVLGLMLSKL</sequence>
<dbReference type="GO" id="GO:0016020">
    <property type="term" value="C:membrane"/>
    <property type="evidence" value="ECO:0007669"/>
    <property type="project" value="UniProtKB-SubCell"/>
</dbReference>
<evidence type="ECO:0000256" key="1">
    <source>
        <dbReference type="ARBA" id="ARBA00004141"/>
    </source>
</evidence>
<evidence type="ECO:0000256" key="2">
    <source>
        <dbReference type="ARBA" id="ARBA00022692"/>
    </source>
</evidence>
<gene>
    <name evidence="7" type="ORF">B0H15DRAFT_38682</name>
</gene>
<protein>
    <submittedName>
        <fullName evidence="7">Auxin efflux carrier</fullName>
    </submittedName>
</protein>
<dbReference type="AlphaFoldDB" id="A0AAD6XJ29"/>
<feature type="transmembrane region" description="Helical" evidence="6">
    <location>
        <begin position="127"/>
        <end position="147"/>
    </location>
</feature>
<dbReference type="PANTHER" id="PTHR31794">
    <property type="entry name" value="AUXIN EFFLUX TRANSPORTER FAMILY PROTEIN (EUROFUNG)"/>
    <property type="match status" value="1"/>
</dbReference>
<comment type="caution">
    <text evidence="7">The sequence shown here is derived from an EMBL/GenBank/DDBJ whole genome shotgun (WGS) entry which is preliminary data.</text>
</comment>
<feature type="transmembrane region" description="Helical" evidence="6">
    <location>
        <begin position="167"/>
        <end position="185"/>
    </location>
</feature>
<feature type="transmembrane region" description="Helical" evidence="6">
    <location>
        <begin position="64"/>
        <end position="84"/>
    </location>
</feature>
<keyword evidence="4 6" id="KW-0472">Membrane</keyword>
<feature type="transmembrane region" description="Helical" evidence="6">
    <location>
        <begin position="26"/>
        <end position="52"/>
    </location>
</feature>
<feature type="transmembrane region" description="Helical" evidence="6">
    <location>
        <begin position="540"/>
        <end position="561"/>
    </location>
</feature>
<dbReference type="GO" id="GO:0055085">
    <property type="term" value="P:transmembrane transport"/>
    <property type="evidence" value="ECO:0007669"/>
    <property type="project" value="InterPro"/>
</dbReference>
<dbReference type="Proteomes" id="UP001222325">
    <property type="component" value="Unassembled WGS sequence"/>
</dbReference>
<dbReference type="EMBL" id="JARJCN010000102">
    <property type="protein sequence ID" value="KAJ7075147.1"/>
    <property type="molecule type" value="Genomic_DNA"/>
</dbReference>
<evidence type="ECO:0000256" key="6">
    <source>
        <dbReference type="SAM" id="Phobius"/>
    </source>
</evidence>
<keyword evidence="8" id="KW-1185">Reference proteome</keyword>